<dbReference type="RefSeq" id="WP_307247502.1">
    <property type="nucleotide sequence ID" value="NZ_JAUSQZ010000001.1"/>
</dbReference>
<dbReference type="Gene3D" id="1.10.260.40">
    <property type="entry name" value="lambda repressor-like DNA-binding domains"/>
    <property type="match status" value="1"/>
</dbReference>
<accession>A0ABT9P9K4</accession>
<dbReference type="InterPro" id="IPR001387">
    <property type="entry name" value="Cro/C1-type_HTH"/>
</dbReference>
<protein>
    <submittedName>
        <fullName evidence="2">Transcriptional regulator with XRE-family HTH domain</fullName>
    </submittedName>
</protein>
<dbReference type="SUPFAM" id="SSF47413">
    <property type="entry name" value="lambda repressor-like DNA-binding domains"/>
    <property type="match status" value="1"/>
</dbReference>
<gene>
    <name evidence="2" type="ORF">J2S57_005123</name>
</gene>
<keyword evidence="3" id="KW-1185">Reference proteome</keyword>
<dbReference type="EMBL" id="JAUSQZ010000001">
    <property type="protein sequence ID" value="MDP9829374.1"/>
    <property type="molecule type" value="Genomic_DNA"/>
</dbReference>
<name>A0ABT9P9K4_9ACTN</name>
<evidence type="ECO:0000259" key="1">
    <source>
        <dbReference type="PROSITE" id="PS50943"/>
    </source>
</evidence>
<dbReference type="Proteomes" id="UP001235712">
    <property type="component" value="Unassembled WGS sequence"/>
</dbReference>
<feature type="domain" description="HTH cro/C1-type" evidence="1">
    <location>
        <begin position="13"/>
        <end position="68"/>
    </location>
</feature>
<proteinExistence type="predicted"/>
<comment type="caution">
    <text evidence="2">The sequence shown here is derived from an EMBL/GenBank/DDBJ whole genome shotgun (WGS) entry which is preliminary data.</text>
</comment>
<sequence>MADDLRSAVASAVRARRTLAGLTQGQLAGAMGVDQAVISRIEAAVRPIPLGDELVRLCEQLGCTLRQLLEDANPEQRRALGIRD</sequence>
<dbReference type="PROSITE" id="PS50943">
    <property type="entry name" value="HTH_CROC1"/>
    <property type="match status" value="1"/>
</dbReference>
<dbReference type="Pfam" id="PF01381">
    <property type="entry name" value="HTH_3"/>
    <property type="match status" value="1"/>
</dbReference>
<organism evidence="2 3">
    <name type="scientific">Kineosporia succinea</name>
    <dbReference type="NCBI Taxonomy" id="84632"/>
    <lineage>
        <taxon>Bacteria</taxon>
        <taxon>Bacillati</taxon>
        <taxon>Actinomycetota</taxon>
        <taxon>Actinomycetes</taxon>
        <taxon>Kineosporiales</taxon>
        <taxon>Kineosporiaceae</taxon>
        <taxon>Kineosporia</taxon>
    </lineage>
</organism>
<dbReference type="SMART" id="SM00530">
    <property type="entry name" value="HTH_XRE"/>
    <property type="match status" value="1"/>
</dbReference>
<evidence type="ECO:0000313" key="3">
    <source>
        <dbReference type="Proteomes" id="UP001235712"/>
    </source>
</evidence>
<dbReference type="InterPro" id="IPR010982">
    <property type="entry name" value="Lambda_DNA-bd_dom_sf"/>
</dbReference>
<dbReference type="CDD" id="cd00093">
    <property type="entry name" value="HTH_XRE"/>
    <property type="match status" value="1"/>
</dbReference>
<evidence type="ECO:0000313" key="2">
    <source>
        <dbReference type="EMBL" id="MDP9829374.1"/>
    </source>
</evidence>
<reference evidence="2 3" key="1">
    <citation type="submission" date="2023-07" db="EMBL/GenBank/DDBJ databases">
        <title>Sequencing the genomes of 1000 actinobacteria strains.</title>
        <authorList>
            <person name="Klenk H.-P."/>
        </authorList>
    </citation>
    <scope>NUCLEOTIDE SEQUENCE [LARGE SCALE GENOMIC DNA]</scope>
    <source>
        <strain evidence="2 3">DSM 44388</strain>
    </source>
</reference>